<dbReference type="PROSITE" id="PS50871">
    <property type="entry name" value="C1Q"/>
    <property type="match status" value="1"/>
</dbReference>
<dbReference type="InterPro" id="IPR008983">
    <property type="entry name" value="Tumour_necrosis_fac-like_dom"/>
</dbReference>
<protein>
    <recommendedName>
        <fullName evidence="4">C1q domain-containing protein</fullName>
    </recommendedName>
</protein>
<dbReference type="EMBL" id="JBAMIC010000013">
    <property type="protein sequence ID" value="KAK7097062.1"/>
    <property type="molecule type" value="Genomic_DNA"/>
</dbReference>
<reference evidence="5 6" key="1">
    <citation type="submission" date="2024-02" db="EMBL/GenBank/DDBJ databases">
        <title>Chromosome-scale genome assembly of the rough periwinkle Littorina saxatilis.</title>
        <authorList>
            <person name="De Jode A."/>
            <person name="Faria R."/>
            <person name="Formenti G."/>
            <person name="Sims Y."/>
            <person name="Smith T.P."/>
            <person name="Tracey A."/>
            <person name="Wood J.M.D."/>
            <person name="Zagrodzka Z.B."/>
            <person name="Johannesson K."/>
            <person name="Butlin R.K."/>
            <person name="Leder E.H."/>
        </authorList>
    </citation>
    <scope>NUCLEOTIDE SEQUENCE [LARGE SCALE GENOMIC DNA]</scope>
    <source>
        <strain evidence="5">Snail1</strain>
        <tissue evidence="5">Muscle</tissue>
    </source>
</reference>
<feature type="domain" description="C1q" evidence="4">
    <location>
        <begin position="90"/>
        <end position="226"/>
    </location>
</feature>
<dbReference type="Gene3D" id="2.60.120.40">
    <property type="match status" value="1"/>
</dbReference>
<name>A0AAN9B1H4_9CAEN</name>
<sequence>MKLLLLLLSLTVMASAKPSAGNDHSRVRRTDDVSLSTLQNLLDRQASFIQTLQSELTAMKNDLSATKNTQVATVSKLNAAESRLHFLESHQSAALGFTVQLANDPVDIGPKGTLKFDHFVTSLGGGYDAHTGIFTAPVSGLYVFYLTIMSSNGHYIEVTLVKEGVSLDTAHAGATDSHNFYDQGSLLVTVHLNKGEQVWNERAGGDSTIVRGSFWTVFSGYLIHAG</sequence>
<dbReference type="InterPro" id="IPR050392">
    <property type="entry name" value="Collagen/C1q_domain"/>
</dbReference>
<organism evidence="5 6">
    <name type="scientific">Littorina saxatilis</name>
    <dbReference type="NCBI Taxonomy" id="31220"/>
    <lineage>
        <taxon>Eukaryota</taxon>
        <taxon>Metazoa</taxon>
        <taxon>Spiralia</taxon>
        <taxon>Lophotrochozoa</taxon>
        <taxon>Mollusca</taxon>
        <taxon>Gastropoda</taxon>
        <taxon>Caenogastropoda</taxon>
        <taxon>Littorinimorpha</taxon>
        <taxon>Littorinoidea</taxon>
        <taxon>Littorinidae</taxon>
        <taxon>Littorina</taxon>
    </lineage>
</organism>
<feature type="signal peptide" evidence="3">
    <location>
        <begin position="1"/>
        <end position="16"/>
    </location>
</feature>
<dbReference type="GO" id="GO:0005581">
    <property type="term" value="C:collagen trimer"/>
    <property type="evidence" value="ECO:0007669"/>
    <property type="project" value="UniProtKB-KW"/>
</dbReference>
<dbReference type="AlphaFoldDB" id="A0AAN9B1H4"/>
<dbReference type="Pfam" id="PF00386">
    <property type="entry name" value="C1q"/>
    <property type="match status" value="1"/>
</dbReference>
<evidence type="ECO:0000256" key="1">
    <source>
        <dbReference type="ARBA" id="ARBA00004613"/>
    </source>
</evidence>
<gene>
    <name evidence="5" type="ORF">V1264_004094</name>
</gene>
<accession>A0AAN9B1H4</accession>
<comment type="subcellular location">
    <subcellularLocation>
        <location evidence="1">Secreted</location>
    </subcellularLocation>
</comment>
<keyword evidence="6" id="KW-1185">Reference proteome</keyword>
<evidence type="ECO:0000313" key="5">
    <source>
        <dbReference type="EMBL" id="KAK7097062.1"/>
    </source>
</evidence>
<dbReference type="InterPro" id="IPR001073">
    <property type="entry name" value="C1q_dom"/>
</dbReference>
<dbReference type="Proteomes" id="UP001374579">
    <property type="component" value="Unassembled WGS sequence"/>
</dbReference>
<proteinExistence type="predicted"/>
<dbReference type="PRINTS" id="PR00007">
    <property type="entry name" value="COMPLEMNTC1Q"/>
</dbReference>
<dbReference type="PANTHER" id="PTHR15427">
    <property type="entry name" value="EMILIN ELASTIN MICROFIBRIL INTERFACE-LOCATED PROTEIN ELASTIN MICROFIBRIL INTERFACER"/>
    <property type="match status" value="1"/>
</dbReference>
<evidence type="ECO:0000256" key="3">
    <source>
        <dbReference type="SAM" id="SignalP"/>
    </source>
</evidence>
<evidence type="ECO:0000259" key="4">
    <source>
        <dbReference type="PROSITE" id="PS50871"/>
    </source>
</evidence>
<dbReference type="PANTHER" id="PTHR15427:SF33">
    <property type="entry name" value="COLLAGEN IV NC1 DOMAIN-CONTAINING PROTEIN"/>
    <property type="match status" value="1"/>
</dbReference>
<dbReference type="SMART" id="SM00110">
    <property type="entry name" value="C1Q"/>
    <property type="match status" value="1"/>
</dbReference>
<feature type="chain" id="PRO_5042828545" description="C1q domain-containing protein" evidence="3">
    <location>
        <begin position="17"/>
        <end position="226"/>
    </location>
</feature>
<evidence type="ECO:0000313" key="6">
    <source>
        <dbReference type="Proteomes" id="UP001374579"/>
    </source>
</evidence>
<comment type="caution">
    <text evidence="5">The sequence shown here is derived from an EMBL/GenBank/DDBJ whole genome shotgun (WGS) entry which is preliminary data.</text>
</comment>
<keyword evidence="3" id="KW-0732">Signal</keyword>
<keyword evidence="2" id="KW-0964">Secreted</keyword>
<dbReference type="SUPFAM" id="SSF49842">
    <property type="entry name" value="TNF-like"/>
    <property type="match status" value="1"/>
</dbReference>
<evidence type="ECO:0000256" key="2">
    <source>
        <dbReference type="ARBA" id="ARBA00022525"/>
    </source>
</evidence>